<dbReference type="EMBL" id="NEDP02004182">
    <property type="protein sequence ID" value="OWF46505.1"/>
    <property type="molecule type" value="Genomic_DNA"/>
</dbReference>
<name>A0A210QCR5_MIZYE</name>
<protein>
    <submittedName>
        <fullName evidence="3">Luc7-like protein 3</fullName>
    </submittedName>
</protein>
<dbReference type="STRING" id="6573.A0A210QCR5"/>
<feature type="region of interest" description="Disordered" evidence="2">
    <location>
        <begin position="234"/>
        <end position="429"/>
    </location>
</feature>
<comment type="similarity">
    <text evidence="1">Belongs to the Luc7 family.</text>
</comment>
<evidence type="ECO:0000256" key="2">
    <source>
        <dbReference type="SAM" id="MobiDB-lite"/>
    </source>
</evidence>
<dbReference type="GO" id="GO:0006376">
    <property type="term" value="P:mRNA splice site recognition"/>
    <property type="evidence" value="ECO:0007669"/>
    <property type="project" value="InterPro"/>
</dbReference>
<feature type="compositionally biased region" description="Basic and acidic residues" evidence="2">
    <location>
        <begin position="234"/>
        <end position="291"/>
    </location>
</feature>
<dbReference type="OrthoDB" id="10266921at2759"/>
<dbReference type="Proteomes" id="UP000242188">
    <property type="component" value="Unassembled WGS sequence"/>
</dbReference>
<proteinExistence type="inferred from homology"/>
<dbReference type="GO" id="GO:0003729">
    <property type="term" value="F:mRNA binding"/>
    <property type="evidence" value="ECO:0007669"/>
    <property type="project" value="InterPro"/>
</dbReference>
<dbReference type="AlphaFoldDB" id="A0A210QCR5"/>
<feature type="compositionally biased region" description="Basic residues" evidence="2">
    <location>
        <begin position="292"/>
        <end position="348"/>
    </location>
</feature>
<dbReference type="PANTHER" id="PTHR12375">
    <property type="entry name" value="RNA-BINDING PROTEIN LUC7-RELATED"/>
    <property type="match status" value="1"/>
</dbReference>
<evidence type="ECO:0000313" key="3">
    <source>
        <dbReference type="EMBL" id="OWF46505.1"/>
    </source>
</evidence>
<accession>A0A210QCR5</accession>
<comment type="caution">
    <text evidence="3">The sequence shown here is derived from an EMBL/GenBank/DDBJ whole genome shotgun (WGS) entry which is preliminary data.</text>
</comment>
<dbReference type="Pfam" id="PF03194">
    <property type="entry name" value="LUC7"/>
    <property type="match status" value="1"/>
</dbReference>
<organism evidence="3 4">
    <name type="scientific">Mizuhopecten yessoensis</name>
    <name type="common">Japanese scallop</name>
    <name type="synonym">Patinopecten yessoensis</name>
    <dbReference type="NCBI Taxonomy" id="6573"/>
    <lineage>
        <taxon>Eukaryota</taxon>
        <taxon>Metazoa</taxon>
        <taxon>Spiralia</taxon>
        <taxon>Lophotrochozoa</taxon>
        <taxon>Mollusca</taxon>
        <taxon>Bivalvia</taxon>
        <taxon>Autobranchia</taxon>
        <taxon>Pteriomorphia</taxon>
        <taxon>Pectinida</taxon>
        <taxon>Pectinoidea</taxon>
        <taxon>Pectinidae</taxon>
        <taxon>Mizuhopecten</taxon>
    </lineage>
</organism>
<reference evidence="3 4" key="1">
    <citation type="journal article" date="2017" name="Nat. Ecol. Evol.">
        <title>Scallop genome provides insights into evolution of bilaterian karyotype and development.</title>
        <authorList>
            <person name="Wang S."/>
            <person name="Zhang J."/>
            <person name="Jiao W."/>
            <person name="Li J."/>
            <person name="Xun X."/>
            <person name="Sun Y."/>
            <person name="Guo X."/>
            <person name="Huan P."/>
            <person name="Dong B."/>
            <person name="Zhang L."/>
            <person name="Hu X."/>
            <person name="Sun X."/>
            <person name="Wang J."/>
            <person name="Zhao C."/>
            <person name="Wang Y."/>
            <person name="Wang D."/>
            <person name="Huang X."/>
            <person name="Wang R."/>
            <person name="Lv J."/>
            <person name="Li Y."/>
            <person name="Zhang Z."/>
            <person name="Liu B."/>
            <person name="Lu W."/>
            <person name="Hui Y."/>
            <person name="Liang J."/>
            <person name="Zhou Z."/>
            <person name="Hou R."/>
            <person name="Li X."/>
            <person name="Liu Y."/>
            <person name="Li H."/>
            <person name="Ning X."/>
            <person name="Lin Y."/>
            <person name="Zhao L."/>
            <person name="Xing Q."/>
            <person name="Dou J."/>
            <person name="Li Y."/>
            <person name="Mao J."/>
            <person name="Guo H."/>
            <person name="Dou H."/>
            <person name="Li T."/>
            <person name="Mu C."/>
            <person name="Jiang W."/>
            <person name="Fu Q."/>
            <person name="Fu X."/>
            <person name="Miao Y."/>
            <person name="Liu J."/>
            <person name="Yu Q."/>
            <person name="Li R."/>
            <person name="Liao H."/>
            <person name="Li X."/>
            <person name="Kong Y."/>
            <person name="Jiang Z."/>
            <person name="Chourrout D."/>
            <person name="Li R."/>
            <person name="Bao Z."/>
        </authorList>
    </citation>
    <scope>NUCLEOTIDE SEQUENCE [LARGE SCALE GENOMIC DNA]</scope>
    <source>
        <strain evidence="3 4">PY_sf001</strain>
    </source>
</reference>
<feature type="compositionally biased region" description="Basic and acidic residues" evidence="2">
    <location>
        <begin position="362"/>
        <end position="374"/>
    </location>
</feature>
<feature type="compositionally biased region" description="Basic and acidic residues" evidence="2">
    <location>
        <begin position="381"/>
        <end position="429"/>
    </location>
</feature>
<evidence type="ECO:0000313" key="4">
    <source>
        <dbReference type="Proteomes" id="UP000242188"/>
    </source>
</evidence>
<gene>
    <name evidence="3" type="ORF">KP79_PYT05249</name>
</gene>
<evidence type="ECO:0000256" key="1">
    <source>
        <dbReference type="ARBA" id="ARBA00005655"/>
    </source>
</evidence>
<feature type="region of interest" description="Disordered" evidence="2">
    <location>
        <begin position="169"/>
        <end position="188"/>
    </location>
</feature>
<dbReference type="GO" id="GO:0005685">
    <property type="term" value="C:U1 snRNP"/>
    <property type="evidence" value="ECO:0007669"/>
    <property type="project" value="InterPro"/>
</dbReference>
<keyword evidence="4" id="KW-1185">Reference proteome</keyword>
<sequence>MASHALSQMLDELMGRDRNLAATERKSELHWQDPEVCKFFLVDFCPHELFVNTRADLGPCEKIHDEIFKKEYKTSTRVKTMGFEEEFERYLEGLIADVERRIRRGHQRLALNNAQGNLNGQMNKDKEEKVQMLTERINDLVQQAEELGCEGKVEEAQGVMKLCDQLREERKQSESNKLATQSNEPEKTMEVCSVCGALLVVGDVQQRIDEHLMGKQHAGYARIRAYVEGKKMKRVNEEEEREARYQKEREDREKEREKEREERRQREKEREEKEKEREREREKEREKEREERRKKRSRSRDRDRHRRSRSRSRQKRRSRSRSRDRHRSSRNRRSRSRSRSRKSRSRDRRSRDKDSRRRSRSKERSRDKDRSSRDRSKRSRDRKDRDKGKTKSRSRDRDGPVAQEKSKEDTSSNRKDEHAQNTVTEESKD</sequence>
<dbReference type="InterPro" id="IPR004882">
    <property type="entry name" value="Luc7-rel"/>
</dbReference>